<proteinExistence type="inferred from homology"/>
<dbReference type="SUPFAM" id="SSF51445">
    <property type="entry name" value="(Trans)glycosidases"/>
    <property type="match status" value="1"/>
</dbReference>
<dbReference type="GO" id="GO:0004565">
    <property type="term" value="F:beta-galactosidase activity"/>
    <property type="evidence" value="ECO:0007669"/>
    <property type="project" value="UniProtKB-EC"/>
</dbReference>
<dbReference type="Proteomes" id="UP000274822">
    <property type="component" value="Unassembled WGS sequence"/>
</dbReference>
<evidence type="ECO:0000256" key="5">
    <source>
        <dbReference type="ARBA" id="ARBA00022801"/>
    </source>
</evidence>
<evidence type="ECO:0000259" key="9">
    <source>
        <dbReference type="Pfam" id="PF01301"/>
    </source>
</evidence>
<evidence type="ECO:0000256" key="3">
    <source>
        <dbReference type="ARBA" id="ARBA00012756"/>
    </source>
</evidence>
<sequence>MAEPLFALFALIPIALTSFYAYARLRIYGDLPITTTEIAYDRAAYGHLLDWDKHALIIEGRPTPIFSGEFHYWRLPDRDRWEPTLRRYQSAGLNTIRIYFHWGYHSPNEGEYKFDGNRDIDYLLDLCERLNIFVLAAPGPYICAETQAGGFPTWLIAKRQLRIRHNKVMLWKVYDLVYAEHEKDWYREILAIIARHQITAAPSSADTTPRNKGCVIGVQIENEQFETMKHLLPIGLHDQMRVLGKAARDFGITVPLFTNDGFEEGSWVARPELDSIKQSFWHRRKFGLDLYGYDKYIVFAPNSSPKSRVVNNEVHLEAWPEWTPQTVEKAVDKLEKTVRGFGSGAAQSPHFIPELQGGWFNHYQLRQTYDDIFNYYGEHYTRTIVESVLAQGVTMTSIYMFYGGTNWGTLGDPDVYTSYDYSACIREYGYLSSRARHLRLTFLFARSFTAHFARTDRARTPSVSVSIPHILNVQRISASATTTPARDPPVEFTFLRNFDRKRRDRFEVTLATRNVTLECALAYKKSFIALGKYTAAYSRVRLELSTVPIHLRLKSPAAQATEVWVVDANSAGQMAFDGTVVVTGSLEAIVKPAAGGSVSVVSFGKKRGWAKIERTGAGYEAENGKLYVLALNEKELSTLGAEFVEPYWDARGDGEGRDGAVTAMWGVYDAWVERGNGVIVVEREEGDRSVTVVSFEKPRDDGFRGGDGEWDDLPFVYTKTFEDLDTTSSPSPTTLLANIELRDWQTRPVDLSAAKWLPLQFPSASSPHPSLNAIDYHFTSGHILYRCTFPSPAYGRKVRLSLNVRNRATVYLNDRFVGGHTTYSLQLFLPGAKVGPDPAFLGSKNYDLTSHLLQSEHNTLLVLVDSFGLSRQAFVMNDVRNSRGIIRAAVKGIGSQNLTWSVTGVDVRQLQNPFNSTGIPDDPTVGTYFSAPAFDRFIPDAGPTWYQCMFDHPLAGGQVHAPLRLVIEGRFTTYVVLNDVVVARYYGDSEGEGDADGPQHDFYLMDGLVRPQGNVIRLLVYGWREISNIRVQIKGWVIERGSGNLAKSVAGVEEGMPFSFVRETVRI</sequence>
<comment type="catalytic activity">
    <reaction evidence="1">
        <text>Hydrolysis of terminal non-reducing beta-D-galactose residues in beta-D-galactosides.</text>
        <dbReference type="EC" id="3.2.1.23"/>
    </reaction>
</comment>
<protein>
    <recommendedName>
        <fullName evidence="3">beta-galactosidase</fullName>
        <ecNumber evidence="3">3.2.1.23</ecNumber>
    </recommendedName>
</protein>
<dbReference type="PRINTS" id="PR00742">
    <property type="entry name" value="GLHYDRLASE35"/>
</dbReference>
<keyword evidence="12" id="KW-1185">Reference proteome</keyword>
<comment type="similarity">
    <text evidence="2 8">Belongs to the glycosyl hydrolase 35 family.</text>
</comment>
<keyword evidence="7" id="KW-0326">Glycosidase</keyword>
<dbReference type="Pfam" id="PF01301">
    <property type="entry name" value="Glyco_hydro_35"/>
    <property type="match status" value="1"/>
</dbReference>
<comment type="caution">
    <text evidence="11">The sequence shown here is derived from an EMBL/GenBank/DDBJ whole genome shotgun (WGS) entry which is preliminary data.</text>
</comment>
<keyword evidence="4" id="KW-0732">Signal</keyword>
<feature type="domain" description="Glycoside hydrolase 35 catalytic" evidence="9">
    <location>
        <begin position="56"/>
        <end position="439"/>
    </location>
</feature>
<evidence type="ECO:0000256" key="2">
    <source>
        <dbReference type="ARBA" id="ARBA00009809"/>
    </source>
</evidence>
<organism evidence="11 12">
    <name type="scientific">Jimgerdemannia flammicorona</name>
    <dbReference type="NCBI Taxonomy" id="994334"/>
    <lineage>
        <taxon>Eukaryota</taxon>
        <taxon>Fungi</taxon>
        <taxon>Fungi incertae sedis</taxon>
        <taxon>Mucoromycota</taxon>
        <taxon>Mucoromycotina</taxon>
        <taxon>Endogonomycetes</taxon>
        <taxon>Endogonales</taxon>
        <taxon>Endogonaceae</taxon>
        <taxon>Jimgerdemannia</taxon>
    </lineage>
</organism>
<evidence type="ECO:0000256" key="1">
    <source>
        <dbReference type="ARBA" id="ARBA00001412"/>
    </source>
</evidence>
<dbReference type="EMBL" id="RBNJ01007126">
    <property type="protein sequence ID" value="RUS28134.1"/>
    <property type="molecule type" value="Genomic_DNA"/>
</dbReference>
<dbReference type="InterPro" id="IPR025300">
    <property type="entry name" value="BetaGal_jelly_roll_dom"/>
</dbReference>
<gene>
    <name evidence="11" type="ORF">BC938DRAFT_482275</name>
</gene>
<accession>A0A433QEG7</accession>
<name>A0A433QEG7_9FUNG</name>
<evidence type="ECO:0000313" key="11">
    <source>
        <dbReference type="EMBL" id="RUS28134.1"/>
    </source>
</evidence>
<dbReference type="InterPro" id="IPR008979">
    <property type="entry name" value="Galactose-bd-like_sf"/>
</dbReference>
<evidence type="ECO:0000256" key="8">
    <source>
        <dbReference type="RuleBase" id="RU003679"/>
    </source>
</evidence>
<keyword evidence="6" id="KW-0325">Glycoprotein</keyword>
<evidence type="ECO:0000313" key="12">
    <source>
        <dbReference type="Proteomes" id="UP000274822"/>
    </source>
</evidence>
<dbReference type="InterPro" id="IPR001944">
    <property type="entry name" value="Glycoside_Hdrlase_35"/>
</dbReference>
<feature type="domain" description="Beta-galactosidase jelly roll" evidence="10">
    <location>
        <begin position="756"/>
        <end position="868"/>
    </location>
</feature>
<dbReference type="EC" id="3.2.1.23" evidence="3"/>
<dbReference type="InterPro" id="IPR031330">
    <property type="entry name" value="Gly_Hdrlase_35_cat"/>
</dbReference>
<dbReference type="Gene3D" id="2.60.120.260">
    <property type="entry name" value="Galactose-binding domain-like"/>
    <property type="match status" value="1"/>
</dbReference>
<evidence type="ECO:0000256" key="7">
    <source>
        <dbReference type="ARBA" id="ARBA00023295"/>
    </source>
</evidence>
<dbReference type="Gene3D" id="3.20.20.80">
    <property type="entry name" value="Glycosidases"/>
    <property type="match status" value="1"/>
</dbReference>
<evidence type="ECO:0000259" key="10">
    <source>
        <dbReference type="Pfam" id="PF13364"/>
    </source>
</evidence>
<dbReference type="GO" id="GO:0005975">
    <property type="term" value="P:carbohydrate metabolic process"/>
    <property type="evidence" value="ECO:0007669"/>
    <property type="project" value="InterPro"/>
</dbReference>
<evidence type="ECO:0000256" key="4">
    <source>
        <dbReference type="ARBA" id="ARBA00022729"/>
    </source>
</evidence>
<dbReference type="InterPro" id="IPR017853">
    <property type="entry name" value="GH"/>
</dbReference>
<dbReference type="PANTHER" id="PTHR23421">
    <property type="entry name" value="BETA-GALACTOSIDASE RELATED"/>
    <property type="match status" value="1"/>
</dbReference>
<evidence type="ECO:0000256" key="6">
    <source>
        <dbReference type="ARBA" id="ARBA00023180"/>
    </source>
</evidence>
<dbReference type="Pfam" id="PF13364">
    <property type="entry name" value="BetaGal_ABD2"/>
    <property type="match status" value="1"/>
</dbReference>
<keyword evidence="5 11" id="KW-0378">Hydrolase</keyword>
<dbReference type="AlphaFoldDB" id="A0A433QEG7"/>
<dbReference type="SUPFAM" id="SSF49785">
    <property type="entry name" value="Galactose-binding domain-like"/>
    <property type="match status" value="1"/>
</dbReference>
<reference evidence="11 12" key="1">
    <citation type="journal article" date="2018" name="New Phytol.">
        <title>Phylogenomics of Endogonaceae and evolution of mycorrhizas within Mucoromycota.</title>
        <authorList>
            <person name="Chang Y."/>
            <person name="Desiro A."/>
            <person name="Na H."/>
            <person name="Sandor L."/>
            <person name="Lipzen A."/>
            <person name="Clum A."/>
            <person name="Barry K."/>
            <person name="Grigoriev I.V."/>
            <person name="Martin F.M."/>
            <person name="Stajich J.E."/>
            <person name="Smith M.E."/>
            <person name="Bonito G."/>
            <person name="Spatafora J.W."/>
        </authorList>
    </citation>
    <scope>NUCLEOTIDE SEQUENCE [LARGE SCALE GENOMIC DNA]</scope>
    <source>
        <strain evidence="11 12">AD002</strain>
    </source>
</reference>